<dbReference type="Gene3D" id="3.30.70.270">
    <property type="match status" value="1"/>
</dbReference>
<proteinExistence type="predicted"/>
<keyword evidence="3" id="KW-1185">Reference proteome</keyword>
<feature type="region of interest" description="Disordered" evidence="1">
    <location>
        <begin position="105"/>
        <end position="130"/>
    </location>
</feature>
<dbReference type="Gene3D" id="3.10.10.10">
    <property type="entry name" value="HIV Type 1 Reverse Transcriptase, subunit A, domain 1"/>
    <property type="match status" value="1"/>
</dbReference>
<evidence type="ECO:0008006" key="4">
    <source>
        <dbReference type="Google" id="ProtNLM"/>
    </source>
</evidence>
<accession>A0A371F7A3</accession>
<dbReference type="InterPro" id="IPR053134">
    <property type="entry name" value="RNA-dir_DNA_polymerase"/>
</dbReference>
<dbReference type="AlphaFoldDB" id="A0A371F7A3"/>
<dbReference type="Proteomes" id="UP000257109">
    <property type="component" value="Unassembled WGS sequence"/>
</dbReference>
<evidence type="ECO:0000313" key="3">
    <source>
        <dbReference type="Proteomes" id="UP000257109"/>
    </source>
</evidence>
<dbReference type="InterPro" id="IPR043502">
    <property type="entry name" value="DNA/RNA_pol_sf"/>
</dbReference>
<evidence type="ECO:0000313" key="2">
    <source>
        <dbReference type="EMBL" id="RDX74172.1"/>
    </source>
</evidence>
<organism evidence="2 3">
    <name type="scientific">Mucuna pruriens</name>
    <name type="common">Velvet bean</name>
    <name type="synonym">Dolichos pruriens</name>
    <dbReference type="NCBI Taxonomy" id="157652"/>
    <lineage>
        <taxon>Eukaryota</taxon>
        <taxon>Viridiplantae</taxon>
        <taxon>Streptophyta</taxon>
        <taxon>Embryophyta</taxon>
        <taxon>Tracheophyta</taxon>
        <taxon>Spermatophyta</taxon>
        <taxon>Magnoliopsida</taxon>
        <taxon>eudicotyledons</taxon>
        <taxon>Gunneridae</taxon>
        <taxon>Pentapetalae</taxon>
        <taxon>rosids</taxon>
        <taxon>fabids</taxon>
        <taxon>Fabales</taxon>
        <taxon>Fabaceae</taxon>
        <taxon>Papilionoideae</taxon>
        <taxon>50 kb inversion clade</taxon>
        <taxon>NPAAA clade</taxon>
        <taxon>indigoferoid/millettioid clade</taxon>
        <taxon>Phaseoleae</taxon>
        <taxon>Mucuna</taxon>
    </lineage>
</organism>
<dbReference type="EMBL" id="QJKJ01010262">
    <property type="protein sequence ID" value="RDX74172.1"/>
    <property type="molecule type" value="Genomic_DNA"/>
</dbReference>
<gene>
    <name evidence="2" type="ORF">CR513_46108</name>
</gene>
<name>A0A371F7A3_MUCPR</name>
<dbReference type="InterPro" id="IPR043128">
    <property type="entry name" value="Rev_trsase/Diguanyl_cyclase"/>
</dbReference>
<comment type="caution">
    <text evidence="2">The sequence shown here is derived from an EMBL/GenBank/DDBJ whole genome shotgun (WGS) entry which is preliminary data.</text>
</comment>
<sequence>MCKDRRVVNNITIKYHYPIPKLDYMLDELFGSCIFSKIDLKSKYHQIRTRCTIKTRRRTHLAGMTSACWDDFGLRPARTLGLEGLDLGWNGREDSVSASIVGTWTRQDEQDSEGQPVDKDHAHSPQASQYISQTQKHNIYKLSKHTSLRLTKKGI</sequence>
<feature type="non-terminal residue" evidence="2">
    <location>
        <position position="1"/>
    </location>
</feature>
<dbReference type="PANTHER" id="PTHR24559">
    <property type="entry name" value="TRANSPOSON TY3-I GAG-POL POLYPROTEIN"/>
    <property type="match status" value="1"/>
</dbReference>
<dbReference type="PANTHER" id="PTHR24559:SF437">
    <property type="entry name" value="RNA-DIRECTED DNA POLYMERASE HOMOLOG"/>
    <property type="match status" value="1"/>
</dbReference>
<reference evidence="2" key="1">
    <citation type="submission" date="2018-05" db="EMBL/GenBank/DDBJ databases">
        <title>Draft genome of Mucuna pruriens seed.</title>
        <authorList>
            <person name="Nnadi N.E."/>
            <person name="Vos R."/>
            <person name="Hasami M.H."/>
            <person name="Devisetty U.K."/>
            <person name="Aguiy J.C."/>
        </authorList>
    </citation>
    <scope>NUCLEOTIDE SEQUENCE [LARGE SCALE GENOMIC DNA]</scope>
    <source>
        <strain evidence="2">JCA_2017</strain>
    </source>
</reference>
<protein>
    <recommendedName>
        <fullName evidence="4">Reverse transcriptase domain-containing protein</fullName>
    </recommendedName>
</protein>
<dbReference type="OrthoDB" id="1924993at2759"/>
<evidence type="ECO:0000256" key="1">
    <source>
        <dbReference type="SAM" id="MobiDB-lite"/>
    </source>
</evidence>
<dbReference type="SUPFAM" id="SSF56672">
    <property type="entry name" value="DNA/RNA polymerases"/>
    <property type="match status" value="1"/>
</dbReference>